<reference evidence="3" key="2">
    <citation type="submission" date="2024-05" db="EMBL/GenBank/DDBJ databases">
        <title>Rhodohalobacter halophilus gen. nov., sp. nov., a moderately halophilic member of the family Balneolaceae.</title>
        <authorList>
            <person name="Xia J."/>
        </authorList>
    </citation>
    <scope>NUCLEOTIDE SEQUENCE</scope>
    <source>
        <strain evidence="3">WB101</strain>
    </source>
</reference>
<dbReference type="InterPro" id="IPR008979">
    <property type="entry name" value="Galactose-bd-like_sf"/>
</dbReference>
<evidence type="ECO:0000259" key="2">
    <source>
        <dbReference type="Pfam" id="PF08547"/>
    </source>
</evidence>
<name>A0ABS9KDA7_9BACT</name>
<dbReference type="SUPFAM" id="SSF49785">
    <property type="entry name" value="Galactose-binding domain-like"/>
    <property type="match status" value="1"/>
</dbReference>
<keyword evidence="4" id="KW-1185">Reference proteome</keyword>
<dbReference type="InterPro" id="IPR039131">
    <property type="entry name" value="NDUFAF1"/>
</dbReference>
<sequence>MMSKTAKVLFDSSKSTSLNNWRIVDDVVMGGRSNGAIEFTPEGHLQFSGTISLENNGGFSSLRYDCPNTAVEGNSVIRVRLKGDGKQYQFRVRHKNDRHSFITYFNTKGDWQSVEFTLRELYPTFRGRRLDLPDFNHDSISEIGFLIGNKKAETFNLLIDRIELVNP</sequence>
<protein>
    <submittedName>
        <fullName evidence="3">CIA30 family protein</fullName>
    </submittedName>
</protein>
<evidence type="ECO:0000256" key="1">
    <source>
        <dbReference type="ARBA" id="ARBA00007884"/>
    </source>
</evidence>
<comment type="caution">
    <text evidence="3">The sequence shown here is derived from an EMBL/GenBank/DDBJ whole genome shotgun (WGS) entry which is preliminary data.</text>
</comment>
<dbReference type="InterPro" id="IPR013857">
    <property type="entry name" value="NADH-UbQ_OxRdtase-assoc_prot30"/>
</dbReference>
<dbReference type="PANTHER" id="PTHR13194:SF19">
    <property type="entry name" value="NAD(P)-BINDING ROSSMANN-FOLD SUPERFAMILY PROTEIN"/>
    <property type="match status" value="1"/>
</dbReference>
<dbReference type="PANTHER" id="PTHR13194">
    <property type="entry name" value="COMPLEX I INTERMEDIATE-ASSOCIATED PROTEIN 30"/>
    <property type="match status" value="1"/>
</dbReference>
<dbReference type="EMBL" id="JAKLWS010000010">
    <property type="protein sequence ID" value="MCG2588842.1"/>
    <property type="molecule type" value="Genomic_DNA"/>
</dbReference>
<evidence type="ECO:0000313" key="3">
    <source>
        <dbReference type="EMBL" id="MCG2588842.1"/>
    </source>
</evidence>
<organism evidence="3 4">
    <name type="scientific">Rhodohalobacter sulfatireducens</name>
    <dbReference type="NCBI Taxonomy" id="2911366"/>
    <lineage>
        <taxon>Bacteria</taxon>
        <taxon>Pseudomonadati</taxon>
        <taxon>Balneolota</taxon>
        <taxon>Balneolia</taxon>
        <taxon>Balneolales</taxon>
        <taxon>Balneolaceae</taxon>
        <taxon>Rhodohalobacter</taxon>
    </lineage>
</organism>
<evidence type="ECO:0000313" key="4">
    <source>
        <dbReference type="Proteomes" id="UP001165366"/>
    </source>
</evidence>
<feature type="domain" description="NADH:ubiquinone oxidoreductase intermediate-associated protein 30" evidence="2">
    <location>
        <begin position="12"/>
        <end position="159"/>
    </location>
</feature>
<dbReference type="Proteomes" id="UP001165366">
    <property type="component" value="Unassembled WGS sequence"/>
</dbReference>
<reference evidence="3" key="1">
    <citation type="submission" date="2022-01" db="EMBL/GenBank/DDBJ databases">
        <authorList>
            <person name="Wang Y."/>
        </authorList>
    </citation>
    <scope>NUCLEOTIDE SEQUENCE</scope>
    <source>
        <strain evidence="3">WB101</strain>
    </source>
</reference>
<accession>A0ABS9KDA7</accession>
<dbReference type="Pfam" id="PF08547">
    <property type="entry name" value="CIA30"/>
    <property type="match status" value="1"/>
</dbReference>
<comment type="similarity">
    <text evidence="1">Belongs to the CIA30 family.</text>
</comment>
<dbReference type="RefSeq" id="WP_237853821.1">
    <property type="nucleotide sequence ID" value="NZ_JAKLWS010000010.1"/>
</dbReference>
<proteinExistence type="inferred from homology"/>
<gene>
    <name evidence="3" type="ORF">L6773_09710</name>
</gene>